<dbReference type="InterPro" id="IPR036811">
    <property type="entry name" value="Ubol_cytC_Rdtase_hinge_dom_sf"/>
</dbReference>
<evidence type="ECO:0000256" key="5">
    <source>
        <dbReference type="ARBA" id="ARBA00022792"/>
    </source>
</evidence>
<reference evidence="11" key="4">
    <citation type="submission" date="2025-08" db="UniProtKB">
        <authorList>
            <consortium name="Ensembl"/>
        </authorList>
    </citation>
    <scope>IDENTIFICATION</scope>
</reference>
<dbReference type="InterPro" id="IPR003422">
    <property type="entry name" value="Cyt_b-c1_6"/>
</dbReference>
<keyword evidence="8" id="KW-0472">Membrane</keyword>
<evidence type="ECO:0000256" key="3">
    <source>
        <dbReference type="ARBA" id="ARBA00022448"/>
    </source>
</evidence>
<evidence type="ECO:0000256" key="9">
    <source>
        <dbReference type="SAM" id="MobiDB-lite"/>
    </source>
</evidence>
<evidence type="ECO:0000256" key="1">
    <source>
        <dbReference type="ARBA" id="ARBA00004137"/>
    </source>
</evidence>
<evidence type="ECO:0000256" key="7">
    <source>
        <dbReference type="ARBA" id="ARBA00023128"/>
    </source>
</evidence>
<dbReference type="GO" id="GO:0006122">
    <property type="term" value="P:mitochondrial electron transport, ubiquinol to cytochrome c"/>
    <property type="evidence" value="ECO:0007669"/>
    <property type="project" value="InterPro"/>
</dbReference>
<dbReference type="Pfam" id="PF02320">
    <property type="entry name" value="UCR_hinge"/>
    <property type="match status" value="1"/>
</dbReference>
<dbReference type="InterPro" id="IPR023184">
    <property type="entry name" value="Ubol_cytC_Rdtase_hinge_dom"/>
</dbReference>
<reference evidence="12" key="3">
    <citation type="journal article" date="2014" name="Nature">
        <title>Elephant shark genome provides unique insights into gnathostome evolution.</title>
        <authorList>
            <consortium name="International Elephant Shark Genome Sequencing Consortium"/>
            <person name="Venkatesh B."/>
            <person name="Lee A.P."/>
            <person name="Ravi V."/>
            <person name="Maurya A.K."/>
            <person name="Lian M.M."/>
            <person name="Swann J.B."/>
            <person name="Ohta Y."/>
            <person name="Flajnik M.F."/>
            <person name="Sutoh Y."/>
            <person name="Kasahara M."/>
            <person name="Hoon S."/>
            <person name="Gangu V."/>
            <person name="Roy S.W."/>
            <person name="Irimia M."/>
            <person name="Korzh V."/>
            <person name="Kondrychyn I."/>
            <person name="Lim Z.W."/>
            <person name="Tay B.H."/>
            <person name="Tohari S."/>
            <person name="Kong K.W."/>
            <person name="Ho S."/>
            <person name="Lorente-Galdos B."/>
            <person name="Quilez J."/>
            <person name="Marques-Bonet T."/>
            <person name="Raney B.J."/>
            <person name="Ingham P.W."/>
            <person name="Tay A."/>
            <person name="Hillier L.W."/>
            <person name="Minx P."/>
            <person name="Boehm T."/>
            <person name="Wilson R.K."/>
            <person name="Brenner S."/>
            <person name="Warren W.C."/>
        </authorList>
    </citation>
    <scope>NUCLEOTIDE SEQUENCE [LARGE SCALE GENOMIC DNA]</scope>
</reference>
<keyword evidence="4" id="KW-0679">Respiratory chain</keyword>
<evidence type="ECO:0000313" key="11">
    <source>
        <dbReference type="Ensembl" id="ENSCMIP00000018501.1"/>
    </source>
</evidence>
<feature type="region of interest" description="Disordered" evidence="9">
    <location>
        <begin position="1"/>
        <end position="23"/>
    </location>
</feature>
<reference evidence="11" key="5">
    <citation type="submission" date="2025-09" db="UniProtKB">
        <authorList>
            <consortium name="Ensembl"/>
        </authorList>
    </citation>
    <scope>IDENTIFICATION</scope>
</reference>
<evidence type="ECO:0000259" key="10">
    <source>
        <dbReference type="Pfam" id="PF02320"/>
    </source>
</evidence>
<reference evidence="12" key="2">
    <citation type="journal article" date="2007" name="PLoS Biol.">
        <title>Survey sequencing and comparative analysis of the elephant shark (Callorhinchus milii) genome.</title>
        <authorList>
            <person name="Venkatesh B."/>
            <person name="Kirkness E.F."/>
            <person name="Loh Y.H."/>
            <person name="Halpern A.L."/>
            <person name="Lee A.P."/>
            <person name="Johnson J."/>
            <person name="Dandona N."/>
            <person name="Viswanathan L.D."/>
            <person name="Tay A."/>
            <person name="Venter J.C."/>
            <person name="Strausberg R.L."/>
            <person name="Brenner S."/>
        </authorList>
    </citation>
    <scope>NUCLEOTIDE SEQUENCE [LARGE SCALE GENOMIC DNA]</scope>
</reference>
<organism evidence="11 12">
    <name type="scientific">Callorhinchus milii</name>
    <name type="common">Ghost shark</name>
    <dbReference type="NCBI Taxonomy" id="7868"/>
    <lineage>
        <taxon>Eukaryota</taxon>
        <taxon>Metazoa</taxon>
        <taxon>Chordata</taxon>
        <taxon>Craniata</taxon>
        <taxon>Vertebrata</taxon>
        <taxon>Chondrichthyes</taxon>
        <taxon>Holocephali</taxon>
        <taxon>Chimaeriformes</taxon>
        <taxon>Callorhinchidae</taxon>
        <taxon>Callorhinchus</taxon>
    </lineage>
</organism>
<evidence type="ECO:0000256" key="8">
    <source>
        <dbReference type="ARBA" id="ARBA00023136"/>
    </source>
</evidence>
<dbReference type="SUPFAM" id="SSF81531">
    <property type="entry name" value="Non-heme 11 kDa protein of cytochrome bc1 complex (Ubiquinol-cytochrome c reductase)"/>
    <property type="match status" value="1"/>
</dbReference>
<accession>A0A4W3HQS3</accession>
<evidence type="ECO:0000256" key="6">
    <source>
        <dbReference type="ARBA" id="ARBA00022982"/>
    </source>
</evidence>
<dbReference type="AlphaFoldDB" id="A0A4W3HQS3"/>
<dbReference type="Ensembl" id="ENSCMIT00000018851.1">
    <property type="protein sequence ID" value="ENSCMIP00000018501.1"/>
    <property type="gene ID" value="ENSCMIG00000008694.1"/>
</dbReference>
<dbReference type="FunFam" id="1.10.287.20:FF:000005">
    <property type="entry name" value="Cytochrome b-c1 complex subunit 6"/>
    <property type="match status" value="1"/>
</dbReference>
<dbReference type="GeneTree" id="ENSGT00390000003860"/>
<protein>
    <submittedName>
        <fullName evidence="11">Ubiquinol-cytochrome c reductase hinge protein</fullName>
    </submittedName>
</protein>
<dbReference type="PANTHER" id="PTHR15336">
    <property type="entry name" value="UBIQUINOL-CYTOCHROME C REDUCTASE COMPLEX 7.8 KDA PROTEIN"/>
    <property type="match status" value="1"/>
</dbReference>
<feature type="domain" description="Ubiquinol-cytochrome C reductase hinge" evidence="10">
    <location>
        <begin position="24"/>
        <end position="87"/>
    </location>
</feature>
<dbReference type="GO" id="GO:0005743">
    <property type="term" value="C:mitochondrial inner membrane"/>
    <property type="evidence" value="ECO:0007669"/>
    <property type="project" value="UniProtKB-SubCell"/>
</dbReference>
<evidence type="ECO:0000256" key="2">
    <source>
        <dbReference type="ARBA" id="ARBA00006498"/>
    </source>
</evidence>
<name>A0A4W3HQS3_CALMI</name>
<proteinExistence type="inferred from homology"/>
<keyword evidence="12" id="KW-1185">Reference proteome</keyword>
<evidence type="ECO:0000256" key="4">
    <source>
        <dbReference type="ARBA" id="ARBA00022660"/>
    </source>
</evidence>
<evidence type="ECO:0000313" key="12">
    <source>
        <dbReference type="Proteomes" id="UP000314986"/>
    </source>
</evidence>
<comment type="subcellular location">
    <subcellularLocation>
        <location evidence="1">Mitochondrion inner membrane</location>
        <topology evidence="1">Peripheral membrane protein</topology>
        <orientation evidence="1">Intermembrane side</orientation>
    </subcellularLocation>
</comment>
<keyword evidence="5" id="KW-0999">Mitochondrion inner membrane</keyword>
<reference evidence="12" key="1">
    <citation type="journal article" date="2006" name="Science">
        <title>Ancient noncoding elements conserved in the human genome.</title>
        <authorList>
            <person name="Venkatesh B."/>
            <person name="Kirkness E.F."/>
            <person name="Loh Y.H."/>
            <person name="Halpern A.L."/>
            <person name="Lee A.P."/>
            <person name="Johnson J."/>
            <person name="Dandona N."/>
            <person name="Viswanathan L.D."/>
            <person name="Tay A."/>
            <person name="Venter J.C."/>
            <person name="Strausberg R.L."/>
            <person name="Brenner S."/>
        </authorList>
    </citation>
    <scope>NUCLEOTIDE SEQUENCE [LARGE SCALE GENOMIC DNA]</scope>
</reference>
<sequence length="87" mass="10254">MGLRDEKMLTNGEPEEVRPEPRGDPITVIREQCQQIEKCMAYRARLETCEERVTSRSNTQETCTEELFDFLHSRDHCVAHKLFNKLK</sequence>
<keyword evidence="7" id="KW-0496">Mitochondrion</keyword>
<dbReference type="PANTHER" id="PTHR15336:SF0">
    <property type="entry name" value="CYTOCHROME B-C1 COMPLEX SUBUNIT 6, MITOCHONDRIAL"/>
    <property type="match status" value="1"/>
</dbReference>
<dbReference type="Proteomes" id="UP000314986">
    <property type="component" value="Unassembled WGS sequence"/>
</dbReference>
<comment type="similarity">
    <text evidence="2">Belongs to the UQCRH/QCR6 family.</text>
</comment>
<gene>
    <name evidence="11" type="primary">uqcrh</name>
</gene>
<dbReference type="Gene3D" id="1.10.287.20">
    <property type="entry name" value="Ubiquinol-cytochrome C reductase hinge domain"/>
    <property type="match status" value="1"/>
</dbReference>
<keyword evidence="3" id="KW-0813">Transport</keyword>
<keyword evidence="6" id="KW-0249">Electron transport</keyword>